<dbReference type="PRINTS" id="PR01161">
    <property type="entry name" value="TUBULIN"/>
</dbReference>
<reference evidence="9" key="1">
    <citation type="submission" date="2021-02" db="EMBL/GenBank/DDBJ databases">
        <authorList>
            <person name="Nowell W R."/>
        </authorList>
    </citation>
    <scope>NUCLEOTIDE SEQUENCE</scope>
</reference>
<dbReference type="InterPro" id="IPR003008">
    <property type="entry name" value="Tubulin_FtsZ_GTPase"/>
</dbReference>
<keyword evidence="2 5" id="KW-0493">Microtubule</keyword>
<comment type="caution">
    <text evidence="9">The sequence shown here is derived from an EMBL/GenBank/DDBJ whole genome shotgun (WGS) entry which is preliminary data.</text>
</comment>
<dbReference type="PROSITE" id="PS00227">
    <property type="entry name" value="TUBULIN"/>
    <property type="match status" value="1"/>
</dbReference>
<accession>A0A814E3H1</accession>
<evidence type="ECO:0000256" key="3">
    <source>
        <dbReference type="ARBA" id="ARBA00022741"/>
    </source>
</evidence>
<dbReference type="InterPro" id="IPR017975">
    <property type="entry name" value="Tubulin_CS"/>
</dbReference>
<evidence type="ECO:0000256" key="2">
    <source>
        <dbReference type="ARBA" id="ARBA00022701"/>
    </source>
</evidence>
<evidence type="ECO:0008006" key="11">
    <source>
        <dbReference type="Google" id="ProtNLM"/>
    </source>
</evidence>
<dbReference type="SMART" id="SM00865">
    <property type="entry name" value="Tubulin_C"/>
    <property type="match status" value="1"/>
</dbReference>
<dbReference type="GO" id="GO:0005525">
    <property type="term" value="F:GTP binding"/>
    <property type="evidence" value="ECO:0007669"/>
    <property type="project" value="UniProtKB-UniRule"/>
</dbReference>
<dbReference type="AlphaFoldDB" id="A0A814E3H1"/>
<dbReference type="FunFam" id="1.10.287.600:FF:000007">
    <property type="entry name" value="tubulin epsilon chain"/>
    <property type="match status" value="1"/>
</dbReference>
<dbReference type="SUPFAM" id="SSF55307">
    <property type="entry name" value="Tubulin C-terminal domain-like"/>
    <property type="match status" value="1"/>
</dbReference>
<evidence type="ECO:0000259" key="7">
    <source>
        <dbReference type="SMART" id="SM00864"/>
    </source>
</evidence>
<comment type="similarity">
    <text evidence="1 5">Belongs to the tubulin family.</text>
</comment>
<dbReference type="OrthoDB" id="1662883at2759"/>
<dbReference type="InterPro" id="IPR023123">
    <property type="entry name" value="Tubulin_C"/>
</dbReference>
<organism evidence="9 10">
    <name type="scientific">Adineta ricciae</name>
    <name type="common">Rotifer</name>
    <dbReference type="NCBI Taxonomy" id="249248"/>
    <lineage>
        <taxon>Eukaryota</taxon>
        <taxon>Metazoa</taxon>
        <taxon>Spiralia</taxon>
        <taxon>Gnathifera</taxon>
        <taxon>Rotifera</taxon>
        <taxon>Eurotatoria</taxon>
        <taxon>Bdelloidea</taxon>
        <taxon>Adinetida</taxon>
        <taxon>Adinetidae</taxon>
        <taxon>Adineta</taxon>
    </lineage>
</organism>
<dbReference type="GO" id="GO:0007017">
    <property type="term" value="P:microtubule-based process"/>
    <property type="evidence" value="ECO:0007669"/>
    <property type="project" value="InterPro"/>
</dbReference>
<dbReference type="CDD" id="cd02190">
    <property type="entry name" value="epsilon_tubulin"/>
    <property type="match status" value="1"/>
</dbReference>
<dbReference type="InterPro" id="IPR018316">
    <property type="entry name" value="Tubulin/FtsZ_2-layer-sand-dom"/>
</dbReference>
<dbReference type="PRINTS" id="PR01519">
    <property type="entry name" value="EPSLNTUBULIN"/>
</dbReference>
<feature type="domain" description="Tubulin/FtsZ GTPase" evidence="7">
    <location>
        <begin position="46"/>
        <end position="260"/>
    </location>
</feature>
<keyword evidence="4 5" id="KW-0342">GTP-binding</keyword>
<dbReference type="Pfam" id="PF00091">
    <property type="entry name" value="Tubulin"/>
    <property type="match status" value="1"/>
</dbReference>
<dbReference type="Pfam" id="PF03953">
    <property type="entry name" value="Tubulin_C"/>
    <property type="match status" value="1"/>
</dbReference>
<sequence length="471" mass="52948">MSQNIVVQVGQCGSQIGCRFWDLALREHASLMSPTNAKKCIYDASMNAFFRNIDSSKNTPLAYPSPIHTLKARAVLVDMEEGVLRSILASPLRDLFEGEQFIRDVSGAGNNWAVGNRFYGGKYRNVLSEEIRRQAEQCDSLQSFMLIHSMGGGTGSGLGTFILGLLDEMYPKVCRIVTPVYPSKDDDVITSPYNSVLATRELTEHADCVIPVDNDSLIDIVARCDSSSKPKDDGRHPFDSMNTIVANLILNLTSSSRFDGPLNVDLSEIPMNLVPYPRIHYLISSQVPAPFKTSAANSSIPRNTNQIFRDALSPHYQTLRVRPQTDGVYIACGMILRSKTIQMSDIRRNIDMLKLKHMKFVKWNEDGWKIGLCIVPPNGLPYSLLTLANNTCIKETFIELKERFTTLYRRKAHVHHYTDHIELNDFDQARENLNQLIEEYKQIEKTSGLLETNDNEALSATTNIPRLNVLS</sequence>
<evidence type="ECO:0000259" key="8">
    <source>
        <dbReference type="SMART" id="SM00865"/>
    </source>
</evidence>
<evidence type="ECO:0000256" key="6">
    <source>
        <dbReference type="SAM" id="Coils"/>
    </source>
</evidence>
<feature type="coiled-coil region" evidence="6">
    <location>
        <begin position="423"/>
        <end position="453"/>
    </location>
</feature>
<evidence type="ECO:0000256" key="1">
    <source>
        <dbReference type="ARBA" id="ARBA00009636"/>
    </source>
</evidence>
<evidence type="ECO:0000313" key="9">
    <source>
        <dbReference type="EMBL" id="CAF0963760.1"/>
    </source>
</evidence>
<feature type="domain" description="Tubulin/FtsZ 2-layer sandwich" evidence="8">
    <location>
        <begin position="262"/>
        <end position="402"/>
    </location>
</feature>
<gene>
    <name evidence="9" type="ORF">EDS130_LOCUS13009</name>
</gene>
<evidence type="ECO:0000313" key="10">
    <source>
        <dbReference type="Proteomes" id="UP000663852"/>
    </source>
</evidence>
<keyword evidence="3 5" id="KW-0547">Nucleotide-binding</keyword>
<dbReference type="Gene3D" id="3.40.50.1440">
    <property type="entry name" value="Tubulin/FtsZ, GTPase domain"/>
    <property type="match status" value="1"/>
</dbReference>
<dbReference type="SUPFAM" id="SSF52490">
    <property type="entry name" value="Tubulin nucleotide-binding domain-like"/>
    <property type="match status" value="1"/>
</dbReference>
<dbReference type="PANTHER" id="PTHR11588">
    <property type="entry name" value="TUBULIN"/>
    <property type="match status" value="1"/>
</dbReference>
<dbReference type="Proteomes" id="UP000663852">
    <property type="component" value="Unassembled WGS sequence"/>
</dbReference>
<keyword evidence="6" id="KW-0175">Coiled coil</keyword>
<evidence type="ECO:0000256" key="5">
    <source>
        <dbReference type="RuleBase" id="RU000352"/>
    </source>
</evidence>
<dbReference type="GO" id="GO:0005874">
    <property type="term" value="C:microtubule"/>
    <property type="evidence" value="ECO:0007669"/>
    <property type="project" value="UniProtKB-KW"/>
</dbReference>
<dbReference type="InterPro" id="IPR004057">
    <property type="entry name" value="Epsilon_tubulin"/>
</dbReference>
<dbReference type="Gene3D" id="1.10.287.600">
    <property type="entry name" value="Helix hairpin bin"/>
    <property type="match status" value="1"/>
</dbReference>
<dbReference type="InterPro" id="IPR036525">
    <property type="entry name" value="Tubulin/FtsZ_GTPase_sf"/>
</dbReference>
<name>A0A814E3H1_ADIRI</name>
<dbReference type="SMART" id="SM00864">
    <property type="entry name" value="Tubulin"/>
    <property type="match status" value="1"/>
</dbReference>
<evidence type="ECO:0000256" key="4">
    <source>
        <dbReference type="ARBA" id="ARBA00023134"/>
    </source>
</evidence>
<dbReference type="InterPro" id="IPR000217">
    <property type="entry name" value="Tubulin"/>
</dbReference>
<proteinExistence type="inferred from homology"/>
<protein>
    <recommendedName>
        <fullName evidence="11">Tubulin epsilon chain</fullName>
    </recommendedName>
</protein>
<dbReference type="InterPro" id="IPR008280">
    <property type="entry name" value="Tub_FtsZ_C"/>
</dbReference>
<dbReference type="EMBL" id="CAJNOJ010000050">
    <property type="protein sequence ID" value="CAF0963760.1"/>
    <property type="molecule type" value="Genomic_DNA"/>
</dbReference>